<gene>
    <name evidence="1" type="ORF">METZ01_LOCUS391328</name>
</gene>
<organism evidence="1">
    <name type="scientific">marine metagenome</name>
    <dbReference type="NCBI Taxonomy" id="408172"/>
    <lineage>
        <taxon>unclassified sequences</taxon>
        <taxon>metagenomes</taxon>
        <taxon>ecological metagenomes</taxon>
    </lineage>
</organism>
<protein>
    <submittedName>
        <fullName evidence="1">Uncharacterized protein</fullName>
    </submittedName>
</protein>
<feature type="non-terminal residue" evidence="1">
    <location>
        <position position="289"/>
    </location>
</feature>
<dbReference type="AlphaFoldDB" id="A0A382UW66"/>
<name>A0A382UW66_9ZZZZ</name>
<dbReference type="InterPro" id="IPR014867">
    <property type="entry name" value="Spore_coat_CotH_CotH2/3/7"/>
</dbReference>
<dbReference type="Pfam" id="PF08757">
    <property type="entry name" value="CotH"/>
    <property type="match status" value="1"/>
</dbReference>
<evidence type="ECO:0000313" key="1">
    <source>
        <dbReference type="EMBL" id="SVD38474.1"/>
    </source>
</evidence>
<dbReference type="EMBL" id="UINC01147260">
    <property type="protein sequence ID" value="SVD38474.1"/>
    <property type="molecule type" value="Genomic_DNA"/>
</dbReference>
<dbReference type="PANTHER" id="PTHR40050">
    <property type="entry name" value="INNER SPORE COAT PROTEIN H"/>
    <property type="match status" value="1"/>
</dbReference>
<accession>A0A382UW66</accession>
<feature type="non-terminal residue" evidence="1">
    <location>
        <position position="1"/>
    </location>
</feature>
<sequence>DIENSTWNEKYGGDNYKWKGTLVYDGEVYDHIRYRARGGVWRYAMGKNMWKFDFNRGHSFQARDHYGREYDTRWDKLNFSACIQQGNFQHRGEQGMFEAVGFKLFELAGVEAPKTHWVHFRIIDEAAETGATQHDGDFWGLYLVLEQMDGRFLDEHSLPDGNLYKMEGGSGELNNQGPTAATDKSDLNSYLSRYQGNPSESWWRQNMDLPRYYSYRTVVEGIHHYDIGYGKNYFYYLNTETQKWSTLPWDLDLTWASNMYGNGNDPFKGKVLGKPVFKMEYGNRAREIL</sequence>
<dbReference type="PANTHER" id="PTHR40050:SF1">
    <property type="entry name" value="INNER SPORE COAT PROTEIN H"/>
    <property type="match status" value="1"/>
</dbReference>
<proteinExistence type="predicted"/>
<reference evidence="1" key="1">
    <citation type="submission" date="2018-05" db="EMBL/GenBank/DDBJ databases">
        <authorList>
            <person name="Lanie J.A."/>
            <person name="Ng W.-L."/>
            <person name="Kazmierczak K.M."/>
            <person name="Andrzejewski T.M."/>
            <person name="Davidsen T.M."/>
            <person name="Wayne K.J."/>
            <person name="Tettelin H."/>
            <person name="Glass J.I."/>
            <person name="Rusch D."/>
            <person name="Podicherti R."/>
            <person name="Tsui H.-C.T."/>
            <person name="Winkler M.E."/>
        </authorList>
    </citation>
    <scope>NUCLEOTIDE SEQUENCE</scope>
</reference>